<gene>
    <name evidence="2" type="ORF">LZ24_02699</name>
</gene>
<organism evidence="2 3">
    <name type="scientific">Desulfobotulus alkaliphilus</name>
    <dbReference type="NCBI Taxonomy" id="622671"/>
    <lineage>
        <taxon>Bacteria</taxon>
        <taxon>Pseudomonadati</taxon>
        <taxon>Thermodesulfobacteriota</taxon>
        <taxon>Desulfobacteria</taxon>
        <taxon>Desulfobacterales</taxon>
        <taxon>Desulfobacteraceae</taxon>
        <taxon>Desulfobotulus</taxon>
    </lineage>
</organism>
<dbReference type="RefSeq" id="WP_144685912.1">
    <property type="nucleotide sequence ID" value="NZ_VLLC01000024.1"/>
</dbReference>
<proteinExistence type="predicted"/>
<protein>
    <submittedName>
        <fullName evidence="2">Zinc ribbon protein</fullName>
    </submittedName>
</protein>
<name>A0A562RGC3_9BACT</name>
<dbReference type="Proteomes" id="UP000318307">
    <property type="component" value="Unassembled WGS sequence"/>
</dbReference>
<feature type="region of interest" description="Disordered" evidence="1">
    <location>
        <begin position="48"/>
        <end position="70"/>
    </location>
</feature>
<dbReference type="OrthoDB" id="5432773at2"/>
<keyword evidence="3" id="KW-1185">Reference proteome</keyword>
<dbReference type="AlphaFoldDB" id="A0A562RGC3"/>
<reference evidence="2 3" key="1">
    <citation type="submission" date="2019-07" db="EMBL/GenBank/DDBJ databases">
        <title>Genome sequencing of 100 strains of the haloalkaliphilic chemolithoautotrophic sulfur-oxidizing bacterium Thioalkalivibrio.</title>
        <authorList>
            <person name="Muyzer G."/>
        </authorList>
    </citation>
    <scope>NUCLEOTIDE SEQUENCE [LARGE SCALE GENOMIC DNA]</scope>
    <source>
        <strain evidence="2 3">ASO4-4</strain>
    </source>
</reference>
<comment type="caution">
    <text evidence="2">The sequence shown here is derived from an EMBL/GenBank/DDBJ whole genome shotgun (WGS) entry which is preliminary data.</text>
</comment>
<evidence type="ECO:0000256" key="1">
    <source>
        <dbReference type="SAM" id="MobiDB-lite"/>
    </source>
</evidence>
<evidence type="ECO:0000313" key="3">
    <source>
        <dbReference type="Proteomes" id="UP000318307"/>
    </source>
</evidence>
<dbReference type="EMBL" id="VLLC01000024">
    <property type="protein sequence ID" value="TWI68122.1"/>
    <property type="molecule type" value="Genomic_DNA"/>
</dbReference>
<evidence type="ECO:0000313" key="2">
    <source>
        <dbReference type="EMBL" id="TWI68122.1"/>
    </source>
</evidence>
<accession>A0A562RGC3</accession>
<sequence length="228" mass="25441">MAGEDGMVLVCEGCDASFRIPEGKVPPGKTVGMTCPKCWHRSSFTAPSAGNGWTETEDSSGDVVESASAKEDERKSFSSLVFAEEEGELALICVEDPQLQGQIQKALELMEYQVIAVKEPHEALKNLRMHTCKLVMVHEAFGGGGSERNPVLLYLERLPMSMRREMFAVMLSERHSTLDSLMAFIRSVNMVMNVRHLPDLEGFLRQGLADHQRFYEVFLDALRESGRV</sequence>